<organism evidence="2 3">
    <name type="scientific">Pantoea cypripedii</name>
    <name type="common">Pectobacterium cypripedii</name>
    <name type="synonym">Erwinia cypripedii</name>
    <dbReference type="NCBI Taxonomy" id="55209"/>
    <lineage>
        <taxon>Bacteria</taxon>
        <taxon>Pseudomonadati</taxon>
        <taxon>Pseudomonadota</taxon>
        <taxon>Gammaproteobacteria</taxon>
        <taxon>Enterobacterales</taxon>
        <taxon>Erwiniaceae</taxon>
        <taxon>Pantoea</taxon>
    </lineage>
</organism>
<dbReference type="Gene3D" id="3.90.280.10">
    <property type="entry name" value="PEBP-like"/>
    <property type="match status" value="1"/>
</dbReference>
<dbReference type="CDD" id="cd00865">
    <property type="entry name" value="PEBP_bact_arch"/>
    <property type="match status" value="1"/>
</dbReference>
<proteinExistence type="predicted"/>
<keyword evidence="1" id="KW-0732">Signal</keyword>
<protein>
    <submittedName>
        <fullName evidence="2">Phosphatidylethanolamine-binding protein</fullName>
    </submittedName>
</protein>
<dbReference type="RefSeq" id="WP_084874691.1">
    <property type="nucleotide sequence ID" value="NZ_JAGGMY010000001.1"/>
</dbReference>
<evidence type="ECO:0000313" key="2">
    <source>
        <dbReference type="EMBL" id="ORM93573.1"/>
    </source>
</evidence>
<dbReference type="InterPro" id="IPR005247">
    <property type="entry name" value="YbhB_YbcL/LppC-like"/>
</dbReference>
<dbReference type="Pfam" id="PF01161">
    <property type="entry name" value="PBP"/>
    <property type="match status" value="1"/>
</dbReference>
<name>A0A1X1EUK2_PANCY</name>
<dbReference type="PANTHER" id="PTHR30289:SF1">
    <property type="entry name" value="PEBP (PHOSPHATIDYLETHANOLAMINE-BINDING PROTEIN) FAMILY PROTEIN"/>
    <property type="match status" value="1"/>
</dbReference>
<dbReference type="NCBIfam" id="TIGR00481">
    <property type="entry name" value="YbhB/YbcL family Raf kinase inhibitor-like protein"/>
    <property type="match status" value="1"/>
</dbReference>
<dbReference type="InterPro" id="IPR008914">
    <property type="entry name" value="PEBP"/>
</dbReference>
<evidence type="ECO:0000313" key="3">
    <source>
        <dbReference type="Proteomes" id="UP000193749"/>
    </source>
</evidence>
<dbReference type="PANTHER" id="PTHR30289">
    <property type="entry name" value="UNCHARACTERIZED PROTEIN YBCL-RELATED"/>
    <property type="match status" value="1"/>
</dbReference>
<evidence type="ECO:0000256" key="1">
    <source>
        <dbReference type="SAM" id="SignalP"/>
    </source>
</evidence>
<dbReference type="OrthoDB" id="9797506at2"/>
<dbReference type="InterPro" id="IPR036610">
    <property type="entry name" value="PEBP-like_sf"/>
</dbReference>
<sequence>MVMLKRALLLALFPASVLAAPIFTLQSSDFTDNAMLEKAFAGNAQGNPSCTGDNVSPALSWSNAPTGTRSFALMITDPVGGKGLGVTHLVAYNIAADRTSFAQGELAKGTGYTGGKNSPGTTRYYGPCPPVGSGVHHYNFVLVATDLPPDQLPAGLTHDALVTKLKGHALGAATLVGRFTNDH</sequence>
<feature type="signal peptide" evidence="1">
    <location>
        <begin position="1"/>
        <end position="19"/>
    </location>
</feature>
<keyword evidence="3" id="KW-1185">Reference proteome</keyword>
<dbReference type="SUPFAM" id="SSF49777">
    <property type="entry name" value="PEBP-like"/>
    <property type="match status" value="1"/>
</dbReference>
<gene>
    <name evidence="2" type="ORF">HA50_09525</name>
</gene>
<comment type="caution">
    <text evidence="2">The sequence shown here is derived from an EMBL/GenBank/DDBJ whole genome shotgun (WGS) entry which is preliminary data.</text>
</comment>
<reference evidence="2 3" key="1">
    <citation type="journal article" date="2017" name="Antonie Van Leeuwenhoek">
        <title>Phylogenomic resolution of the bacterial genus Pantoea and its relationship with Erwinia and Tatumella.</title>
        <authorList>
            <person name="Palmer M."/>
            <person name="Steenkamp E.T."/>
            <person name="Coetzee M.P."/>
            <person name="Chan W.Y."/>
            <person name="van Zyl E."/>
            <person name="De Maayer P."/>
            <person name="Coutinho T.A."/>
            <person name="Blom J."/>
            <person name="Smits T.H."/>
            <person name="Duffy B."/>
            <person name="Venter S.N."/>
        </authorList>
    </citation>
    <scope>NUCLEOTIDE SEQUENCE [LARGE SCALE GENOMIC DNA]</scope>
    <source>
        <strain evidence="2 3">LMG 2657</strain>
    </source>
</reference>
<dbReference type="STRING" id="55209.HA50_09525"/>
<feature type="chain" id="PRO_5012800905" evidence="1">
    <location>
        <begin position="20"/>
        <end position="183"/>
    </location>
</feature>
<dbReference type="EMBL" id="MLJI01000001">
    <property type="protein sequence ID" value="ORM93573.1"/>
    <property type="molecule type" value="Genomic_DNA"/>
</dbReference>
<accession>A0A1X1EUK2</accession>
<dbReference type="AlphaFoldDB" id="A0A1X1EUK2"/>
<dbReference type="Proteomes" id="UP000193749">
    <property type="component" value="Unassembled WGS sequence"/>
</dbReference>